<dbReference type="OrthoDB" id="5589278at2"/>
<dbReference type="Gene3D" id="3.10.450.430">
    <property type="entry name" value="Protein of unknown function DUF2787"/>
    <property type="match status" value="1"/>
</dbReference>
<dbReference type="RefSeq" id="WP_007280457.1">
    <property type="nucleotide sequence ID" value="NZ_ABCK01000024.1"/>
</dbReference>
<dbReference type="AlphaFoldDB" id="A6DRI5"/>
<reference evidence="1 2" key="1">
    <citation type="journal article" date="2010" name="J. Bacteriol.">
        <title>Genome sequence of Lentisphaera araneosa HTCC2155T, the type species of the order Lentisphaerales in the phylum Lentisphaerae.</title>
        <authorList>
            <person name="Thrash J.C."/>
            <person name="Cho J.C."/>
            <person name="Vergin K.L."/>
            <person name="Morris R.M."/>
            <person name="Giovannoni S.J."/>
        </authorList>
    </citation>
    <scope>NUCLEOTIDE SEQUENCE [LARGE SCALE GENOMIC DNA]</scope>
    <source>
        <strain evidence="1 2">HTCC2155</strain>
    </source>
</reference>
<dbReference type="eggNOG" id="ENOG50330C3">
    <property type="taxonomic scope" value="Bacteria"/>
</dbReference>
<gene>
    <name evidence="1" type="ORF">LNTAR_15302</name>
</gene>
<accession>A6DRI5</accession>
<dbReference type="PANTHER" id="PTHR38978">
    <property type="entry name" value="DUF2787 DOMAIN-CONTAINING PROTEIN"/>
    <property type="match status" value="1"/>
</dbReference>
<dbReference type="STRING" id="313628.LNTAR_15302"/>
<evidence type="ECO:0000313" key="2">
    <source>
        <dbReference type="Proteomes" id="UP000004947"/>
    </source>
</evidence>
<evidence type="ECO:0000313" key="1">
    <source>
        <dbReference type="EMBL" id="EDM25795.1"/>
    </source>
</evidence>
<organism evidence="1 2">
    <name type="scientific">Lentisphaera araneosa HTCC2155</name>
    <dbReference type="NCBI Taxonomy" id="313628"/>
    <lineage>
        <taxon>Bacteria</taxon>
        <taxon>Pseudomonadati</taxon>
        <taxon>Lentisphaerota</taxon>
        <taxon>Lentisphaeria</taxon>
        <taxon>Lentisphaerales</taxon>
        <taxon>Lentisphaeraceae</taxon>
        <taxon>Lentisphaera</taxon>
    </lineage>
</organism>
<dbReference type="EMBL" id="ABCK01000024">
    <property type="protein sequence ID" value="EDM25795.1"/>
    <property type="molecule type" value="Genomic_DNA"/>
</dbReference>
<dbReference type="Pfam" id="PF10980">
    <property type="entry name" value="DUF2787"/>
    <property type="match status" value="1"/>
</dbReference>
<dbReference type="Proteomes" id="UP000004947">
    <property type="component" value="Unassembled WGS sequence"/>
</dbReference>
<protein>
    <recommendedName>
        <fullName evidence="3">DUF2787 domain-containing protein</fullName>
    </recommendedName>
</protein>
<sequence>MNCLGLTINPKLNLLLTAIIMDHDVSRKSLTINFRDPNYSAERGGFHPVEIMIDERELIQYITDFSYLGRGAYPDLSKEIEFDFRNQIFCHLQREYALQDGAQVFKLWQANFVAYNDLGAYQIEVSIS</sequence>
<name>A6DRI5_9BACT</name>
<comment type="caution">
    <text evidence="1">The sequence shown here is derived from an EMBL/GenBank/DDBJ whole genome shotgun (WGS) entry which is preliminary data.</text>
</comment>
<dbReference type="InterPro" id="IPR021248">
    <property type="entry name" value="DUF2787"/>
</dbReference>
<proteinExistence type="predicted"/>
<keyword evidence="2" id="KW-1185">Reference proteome</keyword>
<evidence type="ECO:0008006" key="3">
    <source>
        <dbReference type="Google" id="ProtNLM"/>
    </source>
</evidence>
<dbReference type="PANTHER" id="PTHR38978:SF2">
    <property type="entry name" value="DUF2787 DOMAIN-CONTAINING PROTEIN"/>
    <property type="match status" value="1"/>
</dbReference>